<organism evidence="2 3">
    <name type="scientific">Daphnia pulex</name>
    <name type="common">Water flea</name>
    <dbReference type="NCBI Taxonomy" id="6669"/>
    <lineage>
        <taxon>Eukaryota</taxon>
        <taxon>Metazoa</taxon>
        <taxon>Ecdysozoa</taxon>
        <taxon>Arthropoda</taxon>
        <taxon>Crustacea</taxon>
        <taxon>Branchiopoda</taxon>
        <taxon>Diplostraca</taxon>
        <taxon>Cladocera</taxon>
        <taxon>Anomopoda</taxon>
        <taxon>Daphniidae</taxon>
        <taxon>Daphnia</taxon>
    </lineage>
</organism>
<name>E9HN78_DAPPU</name>
<dbReference type="PROSITE" id="PS51257">
    <property type="entry name" value="PROKAR_LIPOPROTEIN"/>
    <property type="match status" value="1"/>
</dbReference>
<dbReference type="KEGG" id="dpx:DAPPUDRAFT_115995"/>
<dbReference type="AlphaFoldDB" id="E9HN78"/>
<dbReference type="InterPro" id="IPR005135">
    <property type="entry name" value="Endo/exonuclease/phosphatase"/>
</dbReference>
<dbReference type="EMBL" id="GL732694">
    <property type="protein sequence ID" value="EFX66806.1"/>
    <property type="molecule type" value="Genomic_DNA"/>
</dbReference>
<evidence type="ECO:0000313" key="2">
    <source>
        <dbReference type="EMBL" id="EFX66806.1"/>
    </source>
</evidence>
<reference evidence="2 3" key="1">
    <citation type="journal article" date="2011" name="Science">
        <title>The ecoresponsive genome of Daphnia pulex.</title>
        <authorList>
            <person name="Colbourne J.K."/>
            <person name="Pfrender M.E."/>
            <person name="Gilbert D."/>
            <person name="Thomas W.K."/>
            <person name="Tucker A."/>
            <person name="Oakley T.H."/>
            <person name="Tokishita S."/>
            <person name="Aerts A."/>
            <person name="Arnold G.J."/>
            <person name="Basu M.K."/>
            <person name="Bauer D.J."/>
            <person name="Caceres C.E."/>
            <person name="Carmel L."/>
            <person name="Casola C."/>
            <person name="Choi J.H."/>
            <person name="Detter J.C."/>
            <person name="Dong Q."/>
            <person name="Dusheyko S."/>
            <person name="Eads B.D."/>
            <person name="Frohlich T."/>
            <person name="Geiler-Samerotte K.A."/>
            <person name="Gerlach D."/>
            <person name="Hatcher P."/>
            <person name="Jogdeo S."/>
            <person name="Krijgsveld J."/>
            <person name="Kriventseva E.V."/>
            <person name="Kultz D."/>
            <person name="Laforsch C."/>
            <person name="Lindquist E."/>
            <person name="Lopez J."/>
            <person name="Manak J.R."/>
            <person name="Muller J."/>
            <person name="Pangilinan J."/>
            <person name="Patwardhan R.P."/>
            <person name="Pitluck S."/>
            <person name="Pritham E.J."/>
            <person name="Rechtsteiner A."/>
            <person name="Rho M."/>
            <person name="Rogozin I.B."/>
            <person name="Sakarya O."/>
            <person name="Salamov A."/>
            <person name="Schaack S."/>
            <person name="Shapiro H."/>
            <person name="Shiga Y."/>
            <person name="Skalitzky C."/>
            <person name="Smith Z."/>
            <person name="Souvorov A."/>
            <person name="Sung W."/>
            <person name="Tang Z."/>
            <person name="Tsuchiya D."/>
            <person name="Tu H."/>
            <person name="Vos H."/>
            <person name="Wang M."/>
            <person name="Wolf Y.I."/>
            <person name="Yamagata H."/>
            <person name="Yamada T."/>
            <person name="Ye Y."/>
            <person name="Shaw J.R."/>
            <person name="Andrews J."/>
            <person name="Crease T.J."/>
            <person name="Tang H."/>
            <person name="Lucas S.M."/>
            <person name="Robertson H.M."/>
            <person name="Bork P."/>
            <person name="Koonin E.V."/>
            <person name="Zdobnov E.M."/>
            <person name="Grigoriev I.V."/>
            <person name="Lynch M."/>
            <person name="Boore J.L."/>
        </authorList>
    </citation>
    <scope>NUCLEOTIDE SEQUENCE [LARGE SCALE GENOMIC DNA]</scope>
</reference>
<dbReference type="SUPFAM" id="SSF56219">
    <property type="entry name" value="DNase I-like"/>
    <property type="match status" value="1"/>
</dbReference>
<dbReference type="Pfam" id="PF03372">
    <property type="entry name" value="Exo_endo_phos"/>
    <property type="match status" value="1"/>
</dbReference>
<protein>
    <recommendedName>
        <fullName evidence="1">Endonuclease/exonuclease/phosphatase domain-containing protein</fullName>
    </recommendedName>
</protein>
<dbReference type="OrthoDB" id="6340572at2759"/>
<dbReference type="PhylomeDB" id="E9HN78"/>
<evidence type="ECO:0000259" key="1">
    <source>
        <dbReference type="Pfam" id="PF03372"/>
    </source>
</evidence>
<dbReference type="eggNOG" id="ENOG502SUNW">
    <property type="taxonomic scope" value="Eukaryota"/>
</dbReference>
<evidence type="ECO:0000313" key="3">
    <source>
        <dbReference type="Proteomes" id="UP000000305"/>
    </source>
</evidence>
<keyword evidence="3" id="KW-1185">Reference proteome</keyword>
<sequence>MPICYKHSLLLALNPPSSASPGFPLISSCRCQPHAYCSTDPLPGRRAFRTLPFHRVMVHLAAATPLLNARSIQNKDVLLADICDDVRPDFFAITETWLTPEHGDSVLMKSCPDGYTALHRPRTSTRAVYRILVIHLSSIFLSLRPRPIPLIIMYRPASKSSSAFLDEFAKLLDAVVLSDASFLIVGDLNYHVDGLSDPSVRNFVHLIESLWASAVFQLSNPHAWSHIDLVIARAADNLIDDVSTGSFFSEEASVFCSIPYCLPPCPTKRLTFSSYKSFSLDSFLSDLSALPLIVEPSTSLNLLVEQYNGGLRSLL</sequence>
<feature type="domain" description="Endonuclease/exonuclease/phosphatase" evidence="1">
    <location>
        <begin position="76"/>
        <end position="234"/>
    </location>
</feature>
<dbReference type="GO" id="GO:0003824">
    <property type="term" value="F:catalytic activity"/>
    <property type="evidence" value="ECO:0007669"/>
    <property type="project" value="InterPro"/>
</dbReference>
<dbReference type="InterPro" id="IPR036691">
    <property type="entry name" value="Endo/exonu/phosph_ase_sf"/>
</dbReference>
<dbReference type="InParanoid" id="E9HN78"/>
<dbReference type="Proteomes" id="UP000000305">
    <property type="component" value="Unassembled WGS sequence"/>
</dbReference>
<dbReference type="STRING" id="6669.E9HN78"/>
<proteinExistence type="predicted"/>
<dbReference type="PANTHER" id="PTHR46670">
    <property type="entry name" value="ENDO/EXONUCLEASE/PHOSPHATASE DOMAIN-CONTAINING PROTEIN"/>
    <property type="match status" value="1"/>
</dbReference>
<dbReference type="HOGENOM" id="CLU_000680_39_4_1"/>
<dbReference type="PANTHER" id="PTHR46670:SF3">
    <property type="entry name" value="ENDONUCLEASE_EXONUCLEASE_PHOSPHATASE DOMAIN-CONTAINING PROTEIN"/>
    <property type="match status" value="1"/>
</dbReference>
<gene>
    <name evidence="2" type="ORF">DAPPUDRAFT_115995</name>
</gene>
<dbReference type="Gene3D" id="3.60.10.10">
    <property type="entry name" value="Endonuclease/exonuclease/phosphatase"/>
    <property type="match status" value="1"/>
</dbReference>
<accession>E9HN78</accession>